<feature type="compositionally biased region" description="Gly residues" evidence="1">
    <location>
        <begin position="50"/>
        <end position="76"/>
    </location>
</feature>
<evidence type="ECO:0000256" key="2">
    <source>
        <dbReference type="SAM" id="SignalP"/>
    </source>
</evidence>
<gene>
    <name evidence="3" type="ORF">Asi02nite_42900</name>
</gene>
<evidence type="ECO:0000256" key="1">
    <source>
        <dbReference type="SAM" id="MobiDB-lite"/>
    </source>
</evidence>
<sequence length="315" mass="31753">MLTRHKATRLAVFAAGLILTLAAANAVTALAADGGAECPPNQTTCEGWGEEGGGTGNGGGGGNGNGNGSGGGGGGPCVRDGEEVPCQDPLLGWFNSSDGCYYRVAEPQPAGVPEGMTSYIRSCGAGGLAGGEPVVLADPPPGFAAPDPAELANRALASLDLLPPELGIAPEPGKAGLVGLPVWLWVPADTDPGDDESSWGPLTASESEGGVTVNLVAVVERIVWDMGDGNTVTCTNPGTPYVRQGGRSPTCGYDGYRVASKRSAAGKAVPFEVSATTTWSVTWGVGDDQGNTIGGVFRESDVAEILIDELQVVTK</sequence>
<protein>
    <recommendedName>
        <fullName evidence="5">ATP/GTP-binding protein</fullName>
    </recommendedName>
</protein>
<evidence type="ECO:0008006" key="5">
    <source>
        <dbReference type="Google" id="ProtNLM"/>
    </source>
</evidence>
<feature type="chain" id="PRO_5045787446" description="ATP/GTP-binding protein" evidence="2">
    <location>
        <begin position="32"/>
        <end position="315"/>
    </location>
</feature>
<dbReference type="RefSeq" id="WP_203715594.1">
    <property type="nucleotide sequence ID" value="NZ_BONE01000034.1"/>
</dbReference>
<organism evidence="3 4">
    <name type="scientific">Asanoa siamensis</name>
    <dbReference type="NCBI Taxonomy" id="926357"/>
    <lineage>
        <taxon>Bacteria</taxon>
        <taxon>Bacillati</taxon>
        <taxon>Actinomycetota</taxon>
        <taxon>Actinomycetes</taxon>
        <taxon>Micromonosporales</taxon>
        <taxon>Micromonosporaceae</taxon>
        <taxon>Asanoa</taxon>
    </lineage>
</organism>
<name>A0ABQ4CU24_9ACTN</name>
<keyword evidence="2" id="KW-0732">Signal</keyword>
<comment type="caution">
    <text evidence="3">The sequence shown here is derived from an EMBL/GenBank/DDBJ whole genome shotgun (WGS) entry which is preliminary data.</text>
</comment>
<keyword evidence="4" id="KW-1185">Reference proteome</keyword>
<reference evidence="3 4" key="1">
    <citation type="submission" date="2021-01" db="EMBL/GenBank/DDBJ databases">
        <title>Whole genome shotgun sequence of Asanoa siamensis NBRC 107932.</title>
        <authorList>
            <person name="Komaki H."/>
            <person name="Tamura T."/>
        </authorList>
    </citation>
    <scope>NUCLEOTIDE SEQUENCE [LARGE SCALE GENOMIC DNA]</scope>
    <source>
        <strain evidence="3 4">NBRC 107932</strain>
    </source>
</reference>
<accession>A0ABQ4CU24</accession>
<dbReference type="Proteomes" id="UP000604117">
    <property type="component" value="Unassembled WGS sequence"/>
</dbReference>
<dbReference type="EMBL" id="BONE01000034">
    <property type="protein sequence ID" value="GIF74772.1"/>
    <property type="molecule type" value="Genomic_DNA"/>
</dbReference>
<feature type="signal peptide" evidence="2">
    <location>
        <begin position="1"/>
        <end position="31"/>
    </location>
</feature>
<evidence type="ECO:0000313" key="4">
    <source>
        <dbReference type="Proteomes" id="UP000604117"/>
    </source>
</evidence>
<proteinExistence type="predicted"/>
<feature type="region of interest" description="Disordered" evidence="1">
    <location>
        <begin position="42"/>
        <end position="80"/>
    </location>
</feature>
<evidence type="ECO:0000313" key="3">
    <source>
        <dbReference type="EMBL" id="GIF74772.1"/>
    </source>
</evidence>